<name>A0A8H6MC63_9AGAR</name>
<dbReference type="AlphaFoldDB" id="A0A8H6MC63"/>
<dbReference type="PANTHER" id="PTHR11937">
    <property type="entry name" value="ACTIN"/>
    <property type="match status" value="1"/>
</dbReference>
<gene>
    <name evidence="1" type="ORF">DFP72DRAFT_1062885</name>
</gene>
<dbReference type="Gene3D" id="3.90.640.10">
    <property type="entry name" value="Actin, Chain A, domain 4"/>
    <property type="match status" value="1"/>
</dbReference>
<dbReference type="SUPFAM" id="SSF53067">
    <property type="entry name" value="Actin-like ATPase domain"/>
    <property type="match status" value="1"/>
</dbReference>
<dbReference type="InterPro" id="IPR043129">
    <property type="entry name" value="ATPase_NBD"/>
</dbReference>
<dbReference type="EMBL" id="JACGCI010000012">
    <property type="protein sequence ID" value="KAF6760504.1"/>
    <property type="molecule type" value="Genomic_DNA"/>
</dbReference>
<reference evidence="1 2" key="1">
    <citation type="submission" date="2020-07" db="EMBL/GenBank/DDBJ databases">
        <title>Comparative genomics of pyrophilous fungi reveals a link between fire events and developmental genes.</title>
        <authorList>
            <consortium name="DOE Joint Genome Institute"/>
            <person name="Steindorff A.S."/>
            <person name="Carver A."/>
            <person name="Calhoun S."/>
            <person name="Stillman K."/>
            <person name="Liu H."/>
            <person name="Lipzen A."/>
            <person name="Pangilinan J."/>
            <person name="Labutti K."/>
            <person name="Bruns T.D."/>
            <person name="Grigoriev I.V."/>
        </authorList>
    </citation>
    <scope>NUCLEOTIDE SEQUENCE [LARGE SCALE GENOMIC DNA]</scope>
    <source>
        <strain evidence="1 2">CBS 144469</strain>
    </source>
</reference>
<organism evidence="1 2">
    <name type="scientific">Ephemerocybe angulata</name>
    <dbReference type="NCBI Taxonomy" id="980116"/>
    <lineage>
        <taxon>Eukaryota</taxon>
        <taxon>Fungi</taxon>
        <taxon>Dikarya</taxon>
        <taxon>Basidiomycota</taxon>
        <taxon>Agaricomycotina</taxon>
        <taxon>Agaricomycetes</taxon>
        <taxon>Agaricomycetidae</taxon>
        <taxon>Agaricales</taxon>
        <taxon>Agaricineae</taxon>
        <taxon>Psathyrellaceae</taxon>
        <taxon>Ephemerocybe</taxon>
    </lineage>
</organism>
<dbReference type="PRINTS" id="PR00190">
    <property type="entry name" value="ACTIN"/>
</dbReference>
<sequence>MSRRPLLHSTNSVDDRPIFGVPALNIANQAALALYATGRTAGLVVDSGVWGDEFPFTRDPQAGGRRGNWISACPPSSTSCRSSSGSRASSLRLWSSPHLGRIIKNIVKTMCYFSQDHQLELGAPSSPRGVPETYTLPDGGVIKFQHRKHQVLVPEALFAPSILGLSEPALHEHIFSAINNSDPDGLERELYGNIVEVARMAPSETRVNLVAPYDEFGSSIVHRKFV</sequence>
<proteinExistence type="predicted"/>
<comment type="caution">
    <text evidence="1">The sequence shown here is derived from an EMBL/GenBank/DDBJ whole genome shotgun (WGS) entry which is preliminary data.</text>
</comment>
<dbReference type="InterPro" id="IPR004000">
    <property type="entry name" value="Actin"/>
</dbReference>
<dbReference type="Gene3D" id="3.30.420.40">
    <property type="match status" value="3"/>
</dbReference>
<dbReference type="Pfam" id="PF00022">
    <property type="entry name" value="Actin"/>
    <property type="match status" value="1"/>
</dbReference>
<dbReference type="Proteomes" id="UP000521943">
    <property type="component" value="Unassembled WGS sequence"/>
</dbReference>
<evidence type="ECO:0000313" key="2">
    <source>
        <dbReference type="Proteomes" id="UP000521943"/>
    </source>
</evidence>
<protein>
    <submittedName>
        <fullName evidence="1">Uncharacterized protein</fullName>
    </submittedName>
</protein>
<accession>A0A8H6MC63</accession>
<evidence type="ECO:0000313" key="1">
    <source>
        <dbReference type="EMBL" id="KAF6760504.1"/>
    </source>
</evidence>
<keyword evidence="2" id="KW-1185">Reference proteome</keyword>